<dbReference type="SUPFAM" id="SSF50934">
    <property type="entry name" value="Tachylectin-2"/>
    <property type="match status" value="1"/>
</dbReference>
<protein>
    <recommendedName>
        <fullName evidence="1">Tachylectin 2 domain-containing protein</fullName>
    </recommendedName>
</protein>
<dbReference type="EMBL" id="CAUEEQ010051520">
    <property type="protein sequence ID" value="CAJ0961144.1"/>
    <property type="molecule type" value="Genomic_DNA"/>
</dbReference>
<evidence type="ECO:0000313" key="2">
    <source>
        <dbReference type="EMBL" id="CAJ0961144.1"/>
    </source>
</evidence>
<evidence type="ECO:0000259" key="1">
    <source>
        <dbReference type="Pfam" id="PF14517"/>
    </source>
</evidence>
<dbReference type="Gene3D" id="2.115.10.10">
    <property type="entry name" value="Tachylectin 2"/>
    <property type="match status" value="1"/>
</dbReference>
<organism evidence="2 3">
    <name type="scientific">Ranitomeya imitator</name>
    <name type="common">mimic poison frog</name>
    <dbReference type="NCBI Taxonomy" id="111125"/>
    <lineage>
        <taxon>Eukaryota</taxon>
        <taxon>Metazoa</taxon>
        <taxon>Chordata</taxon>
        <taxon>Craniata</taxon>
        <taxon>Vertebrata</taxon>
        <taxon>Euteleostomi</taxon>
        <taxon>Amphibia</taxon>
        <taxon>Batrachia</taxon>
        <taxon>Anura</taxon>
        <taxon>Neobatrachia</taxon>
        <taxon>Hyloidea</taxon>
        <taxon>Dendrobatidae</taxon>
        <taxon>Dendrobatinae</taxon>
        <taxon>Ranitomeya</taxon>
    </lineage>
</organism>
<evidence type="ECO:0000313" key="3">
    <source>
        <dbReference type="Proteomes" id="UP001176940"/>
    </source>
</evidence>
<name>A0ABN9M7U2_9NEOB</name>
<keyword evidence="3" id="KW-1185">Reference proteome</keyword>
<dbReference type="InterPro" id="IPR023294">
    <property type="entry name" value="Tachylectin2"/>
</dbReference>
<dbReference type="InterPro" id="IPR036813">
    <property type="entry name" value="Tachylectin2_sf"/>
</dbReference>
<dbReference type="Proteomes" id="UP001176940">
    <property type="component" value="Unassembled WGS sequence"/>
</dbReference>
<reference evidence="2" key="1">
    <citation type="submission" date="2023-07" db="EMBL/GenBank/DDBJ databases">
        <authorList>
            <person name="Stuckert A."/>
        </authorList>
    </citation>
    <scope>NUCLEOTIDE SEQUENCE</scope>
</reference>
<feature type="domain" description="Tachylectin 2" evidence="1">
    <location>
        <begin position="54"/>
        <end position="267"/>
    </location>
</feature>
<comment type="caution">
    <text evidence="2">The sequence shown here is derived from an EMBL/GenBank/DDBJ whole genome shotgun (WGS) entry which is preliminary data.</text>
</comment>
<accession>A0ABN9M7U2</accession>
<gene>
    <name evidence="2" type="ORF">RIMI_LOCUS17568445</name>
</gene>
<sequence>MVKRNPFTTADQVNNPLQEVGVSISKSTIKRRLHENVLLLTIDKYSTIRIALAPKRHLGSYYDRAKLVGDLSKASHVLCSPGGELFCVSGDDLYRGPMPSKEGVDWFSVAKRVGKSEWYKIKRMFFHPNGELYCTTHGGELHRGPQPDNENVPWLYEQSREIGTKGWDQCEALLFHPGGDLYAVTKADSIIKAKPPSTKQEFSEWNKTTIMAGGSGWLKLSYFMAFCPEGKLMCVQKDNGNMYSGFISEDGSYIDNADYLGYDYIIFPFLSLAKDKTISSIITFQFLPERGKRSSESAEVIEERIYNNRKSSTALNHTFA</sequence>
<dbReference type="Pfam" id="PF14517">
    <property type="entry name" value="Tachylectin"/>
    <property type="match status" value="1"/>
</dbReference>
<proteinExistence type="predicted"/>